<comment type="caution">
    <text evidence="2">The sequence shown here is derived from an EMBL/GenBank/DDBJ whole genome shotgun (WGS) entry which is preliminary data.</text>
</comment>
<keyword evidence="3" id="KW-1185">Reference proteome</keyword>
<dbReference type="PANTHER" id="PTHR43544">
    <property type="entry name" value="SHORT-CHAIN DEHYDROGENASE/REDUCTASE"/>
    <property type="match status" value="1"/>
</dbReference>
<dbReference type="PRINTS" id="PR00080">
    <property type="entry name" value="SDRFAMILY"/>
</dbReference>
<dbReference type="PRINTS" id="PR00081">
    <property type="entry name" value="GDHRDH"/>
</dbReference>
<name>A0A941EY31_9ACTN</name>
<organism evidence="2 3">
    <name type="scientific">Actinospica durhamensis</name>
    <dbReference type="NCBI Taxonomy" id="1508375"/>
    <lineage>
        <taxon>Bacteria</taxon>
        <taxon>Bacillati</taxon>
        <taxon>Actinomycetota</taxon>
        <taxon>Actinomycetes</taxon>
        <taxon>Catenulisporales</taxon>
        <taxon>Actinospicaceae</taxon>
        <taxon>Actinospica</taxon>
    </lineage>
</organism>
<dbReference type="RefSeq" id="WP_212530579.1">
    <property type="nucleotide sequence ID" value="NZ_JAGSOG010000124.1"/>
</dbReference>
<sequence>MRTALVTGAERGLGLETARALLRLGFTVELGVFDVVEGERARRELAEFEYVGTVPLDVRDDRSIEKAFDEIGERHGVLDVLVNNAGVTGMASAAEVTRAQLEEIFHVNAFGPVLVTKAALPLLRRSASARIVNVSSGGGSLARASAFAGSGLPALPILAYATSKSALNMITVQTDLMLRGDPQLRHIKVNAVSPGTSATHVSGFQGQSPAEGARIIVQLATIEDDGPSGGFFELDGPVPW</sequence>
<proteinExistence type="inferred from homology"/>
<dbReference type="GO" id="GO:0005737">
    <property type="term" value="C:cytoplasm"/>
    <property type="evidence" value="ECO:0007669"/>
    <property type="project" value="TreeGrafter"/>
</dbReference>
<accession>A0A941EY31</accession>
<dbReference type="EMBL" id="JAGSOG010000124">
    <property type="protein sequence ID" value="MBR7836089.1"/>
    <property type="molecule type" value="Genomic_DNA"/>
</dbReference>
<evidence type="ECO:0000313" key="3">
    <source>
        <dbReference type="Proteomes" id="UP000675781"/>
    </source>
</evidence>
<dbReference type="InterPro" id="IPR051468">
    <property type="entry name" value="Fungal_SecMetab_SDRs"/>
</dbReference>
<gene>
    <name evidence="2" type="ORF">KDL01_22625</name>
</gene>
<dbReference type="GO" id="GO:0019748">
    <property type="term" value="P:secondary metabolic process"/>
    <property type="evidence" value="ECO:0007669"/>
    <property type="project" value="TreeGrafter"/>
</dbReference>
<dbReference type="AlphaFoldDB" id="A0A941EY31"/>
<dbReference type="Gene3D" id="3.40.50.720">
    <property type="entry name" value="NAD(P)-binding Rossmann-like Domain"/>
    <property type="match status" value="1"/>
</dbReference>
<dbReference type="InterPro" id="IPR036291">
    <property type="entry name" value="NAD(P)-bd_dom_sf"/>
</dbReference>
<dbReference type="Pfam" id="PF00106">
    <property type="entry name" value="adh_short"/>
    <property type="match status" value="1"/>
</dbReference>
<reference evidence="2" key="1">
    <citation type="submission" date="2021-04" db="EMBL/GenBank/DDBJ databases">
        <title>Genome based classification of Actinospica acidithermotolerans sp. nov., an actinobacterium isolated from an Indonesian hot spring.</title>
        <authorList>
            <person name="Kusuma A.B."/>
            <person name="Putra K.E."/>
            <person name="Nafisah S."/>
            <person name="Loh J."/>
            <person name="Nouioui I."/>
            <person name="Goodfellow M."/>
        </authorList>
    </citation>
    <scope>NUCLEOTIDE SEQUENCE</scope>
    <source>
        <strain evidence="2">CSCA 57</strain>
    </source>
</reference>
<evidence type="ECO:0000256" key="1">
    <source>
        <dbReference type="RuleBase" id="RU000363"/>
    </source>
</evidence>
<protein>
    <submittedName>
        <fullName evidence="2">SDR family NAD(P)-dependent oxidoreductase</fullName>
    </submittedName>
</protein>
<dbReference type="PANTHER" id="PTHR43544:SF32">
    <property type="entry name" value="CHAIN DEHYDROGENASE, PUTATIVE (AFU_ORTHOLOGUE AFUA_5G01530)-RELATED"/>
    <property type="match status" value="1"/>
</dbReference>
<dbReference type="SUPFAM" id="SSF51735">
    <property type="entry name" value="NAD(P)-binding Rossmann-fold domains"/>
    <property type="match status" value="1"/>
</dbReference>
<dbReference type="InterPro" id="IPR002347">
    <property type="entry name" value="SDR_fam"/>
</dbReference>
<dbReference type="Proteomes" id="UP000675781">
    <property type="component" value="Unassembled WGS sequence"/>
</dbReference>
<dbReference type="GO" id="GO:0016491">
    <property type="term" value="F:oxidoreductase activity"/>
    <property type="evidence" value="ECO:0007669"/>
    <property type="project" value="TreeGrafter"/>
</dbReference>
<evidence type="ECO:0000313" key="2">
    <source>
        <dbReference type="EMBL" id="MBR7836089.1"/>
    </source>
</evidence>
<comment type="similarity">
    <text evidence="1">Belongs to the short-chain dehydrogenases/reductases (SDR) family.</text>
</comment>